<evidence type="ECO:0000313" key="11">
    <source>
        <dbReference type="EMBL" id="MFC3476846.1"/>
    </source>
</evidence>
<dbReference type="Gene3D" id="1.10.287.1260">
    <property type="match status" value="1"/>
</dbReference>
<evidence type="ECO:0000256" key="5">
    <source>
        <dbReference type="ARBA" id="ARBA00022989"/>
    </source>
</evidence>
<dbReference type="InterPro" id="IPR045275">
    <property type="entry name" value="MscS_archaea/bacteria_type"/>
</dbReference>
<reference evidence="11 12" key="1">
    <citation type="journal article" date="2019" name="Int. J. Syst. Evol. Microbiol.">
        <title>The Global Catalogue of Microorganisms (GCM) 10K type strain sequencing project: providing services to taxonomists for standard genome sequencing and annotation.</title>
        <authorList>
            <consortium name="The Broad Institute Genomics Platform"/>
            <consortium name="The Broad Institute Genome Sequencing Center for Infectious Disease"/>
            <person name="Wu L."/>
            <person name="Ma J."/>
        </authorList>
    </citation>
    <scope>NUCLEOTIDE SEQUENCE [LARGE SCALE GENOMIC DNA]</scope>
    <source>
        <strain evidence="11 12">CGMCC 1.12562</strain>
    </source>
</reference>
<dbReference type="GO" id="GO:0005886">
    <property type="term" value="C:plasma membrane"/>
    <property type="evidence" value="ECO:0007669"/>
    <property type="project" value="UniProtKB-SubCell"/>
</dbReference>
<dbReference type="RefSeq" id="WP_232572016.1">
    <property type="nucleotide sequence ID" value="NZ_CP089466.1"/>
</dbReference>
<sequence length="383" mass="41526">MNWLAAMQVAVDNLSLVERALGTAAAVVAAAGVLWLARREIGRRESRVVDLLVVAVTLGALAVAAVFVVVVWDLETQAQTRLRELEVQAKLLGRAALTVGFFAAVYVGTGVIHRGVERVLKKRDGISDHQAEITYRILQISTYIVALVAVLGFWGIELGGLLIGAGFAGIVLGMAARQTLGAVIAGLVLMFSRPFEIGDWVEIGDNDGIVTDITIVNTRLQTFDGEYVMLPNDYVGSQEVVNRSRKGRLRIHVEVGVDYSSDVEHAMELAKEAMGDVEDVLTVPRPQVVLKEFGASAVVLDLRFWIDKPSARRRWRAQTSVIRAVKSSFDEAGVKIPFPQRELSGRAETGGFRVQDEPPAAVGGDDAAPDRESAVERVEGEDD</sequence>
<dbReference type="InterPro" id="IPR011014">
    <property type="entry name" value="MscS_channel_TM-2"/>
</dbReference>
<dbReference type="SUPFAM" id="SSF82689">
    <property type="entry name" value="Mechanosensitive channel protein MscS (YggB), C-terminal domain"/>
    <property type="match status" value="1"/>
</dbReference>
<name>A0ABD5NCE7_9EURY</name>
<evidence type="ECO:0000256" key="8">
    <source>
        <dbReference type="SAM" id="Phobius"/>
    </source>
</evidence>
<evidence type="ECO:0000259" key="10">
    <source>
        <dbReference type="Pfam" id="PF21082"/>
    </source>
</evidence>
<dbReference type="PANTHER" id="PTHR30221:SF20">
    <property type="entry name" value="SMALL-CONDUCTANCE MECHANOSENSITIVE CHANNEL"/>
    <property type="match status" value="1"/>
</dbReference>
<dbReference type="InterPro" id="IPR010920">
    <property type="entry name" value="LSM_dom_sf"/>
</dbReference>
<keyword evidence="4 8" id="KW-0812">Transmembrane</keyword>
<evidence type="ECO:0000256" key="7">
    <source>
        <dbReference type="SAM" id="MobiDB-lite"/>
    </source>
</evidence>
<dbReference type="Gene3D" id="2.30.30.60">
    <property type="match status" value="1"/>
</dbReference>
<dbReference type="Proteomes" id="UP001595660">
    <property type="component" value="Unassembled WGS sequence"/>
</dbReference>
<dbReference type="AlphaFoldDB" id="A0ABD5NCE7"/>
<dbReference type="EMBL" id="JBHRWN010000002">
    <property type="protein sequence ID" value="MFC3476846.1"/>
    <property type="molecule type" value="Genomic_DNA"/>
</dbReference>
<accession>A0ABD5NCE7</accession>
<dbReference type="InterPro" id="IPR006685">
    <property type="entry name" value="MscS_channel_2nd"/>
</dbReference>
<protein>
    <submittedName>
        <fullName evidence="11">Mechanosensitive ion channel family protein</fullName>
    </submittedName>
</protein>
<dbReference type="SUPFAM" id="SSF50182">
    <property type="entry name" value="Sm-like ribonucleoproteins"/>
    <property type="match status" value="1"/>
</dbReference>
<feature type="transmembrane region" description="Helical" evidence="8">
    <location>
        <begin position="49"/>
        <end position="72"/>
    </location>
</feature>
<feature type="transmembrane region" description="Helical" evidence="8">
    <location>
        <begin position="133"/>
        <end position="156"/>
    </location>
</feature>
<keyword evidence="3" id="KW-1003">Cell membrane</keyword>
<comment type="similarity">
    <text evidence="2">Belongs to the MscS (TC 1.A.23) family.</text>
</comment>
<evidence type="ECO:0000256" key="1">
    <source>
        <dbReference type="ARBA" id="ARBA00004651"/>
    </source>
</evidence>
<dbReference type="InterPro" id="IPR049278">
    <property type="entry name" value="MS_channel_C"/>
</dbReference>
<gene>
    <name evidence="11" type="ORF">ACFOKC_03820</name>
</gene>
<comment type="subcellular location">
    <subcellularLocation>
        <location evidence="1">Cell membrane</location>
        <topology evidence="1">Multi-pass membrane protein</topology>
    </subcellularLocation>
</comment>
<proteinExistence type="inferred from homology"/>
<dbReference type="PANTHER" id="PTHR30221">
    <property type="entry name" value="SMALL-CONDUCTANCE MECHANOSENSITIVE CHANNEL"/>
    <property type="match status" value="1"/>
</dbReference>
<feature type="domain" description="Mechanosensitive ion channel MscS C-terminal" evidence="10">
    <location>
        <begin position="253"/>
        <end position="336"/>
    </location>
</feature>
<feature type="compositionally biased region" description="Low complexity" evidence="7">
    <location>
        <begin position="357"/>
        <end position="366"/>
    </location>
</feature>
<feature type="domain" description="Mechanosensitive ion channel MscS" evidence="9">
    <location>
        <begin position="182"/>
        <end position="245"/>
    </location>
</feature>
<evidence type="ECO:0000256" key="6">
    <source>
        <dbReference type="ARBA" id="ARBA00023136"/>
    </source>
</evidence>
<evidence type="ECO:0000259" key="9">
    <source>
        <dbReference type="Pfam" id="PF00924"/>
    </source>
</evidence>
<feature type="compositionally biased region" description="Basic and acidic residues" evidence="7">
    <location>
        <begin position="368"/>
        <end position="383"/>
    </location>
</feature>
<feature type="transmembrane region" description="Helical" evidence="8">
    <location>
        <begin position="20"/>
        <end position="37"/>
    </location>
</feature>
<dbReference type="GeneID" id="69117236"/>
<dbReference type="SUPFAM" id="SSF82861">
    <property type="entry name" value="Mechanosensitive channel protein MscS (YggB), transmembrane region"/>
    <property type="match status" value="1"/>
</dbReference>
<comment type="caution">
    <text evidence="11">The sequence shown here is derived from an EMBL/GenBank/DDBJ whole genome shotgun (WGS) entry which is preliminary data.</text>
</comment>
<dbReference type="InterPro" id="IPR011066">
    <property type="entry name" value="MscS_channel_C_sf"/>
</dbReference>
<dbReference type="Pfam" id="PF21082">
    <property type="entry name" value="MS_channel_3rd"/>
    <property type="match status" value="1"/>
</dbReference>
<evidence type="ECO:0000256" key="2">
    <source>
        <dbReference type="ARBA" id="ARBA00008017"/>
    </source>
</evidence>
<evidence type="ECO:0000313" key="12">
    <source>
        <dbReference type="Proteomes" id="UP001595660"/>
    </source>
</evidence>
<organism evidence="11 12">
    <name type="scientific">Halobacterium litoreum</name>
    <dbReference type="NCBI Taxonomy" id="2039234"/>
    <lineage>
        <taxon>Archaea</taxon>
        <taxon>Methanobacteriati</taxon>
        <taxon>Methanobacteriota</taxon>
        <taxon>Stenosarchaea group</taxon>
        <taxon>Halobacteria</taxon>
        <taxon>Halobacteriales</taxon>
        <taxon>Halobacteriaceae</taxon>
        <taxon>Halobacterium</taxon>
    </lineage>
</organism>
<evidence type="ECO:0000256" key="3">
    <source>
        <dbReference type="ARBA" id="ARBA00022475"/>
    </source>
</evidence>
<keyword evidence="6 8" id="KW-0472">Membrane</keyword>
<feature type="region of interest" description="Disordered" evidence="7">
    <location>
        <begin position="340"/>
        <end position="383"/>
    </location>
</feature>
<evidence type="ECO:0000256" key="4">
    <source>
        <dbReference type="ARBA" id="ARBA00022692"/>
    </source>
</evidence>
<keyword evidence="12" id="KW-1185">Reference proteome</keyword>
<dbReference type="InterPro" id="IPR023408">
    <property type="entry name" value="MscS_beta-dom_sf"/>
</dbReference>
<dbReference type="Gene3D" id="3.30.70.100">
    <property type="match status" value="1"/>
</dbReference>
<keyword evidence="5 8" id="KW-1133">Transmembrane helix</keyword>
<feature type="transmembrane region" description="Helical" evidence="8">
    <location>
        <begin position="92"/>
        <end position="112"/>
    </location>
</feature>
<dbReference type="Pfam" id="PF00924">
    <property type="entry name" value="MS_channel_2nd"/>
    <property type="match status" value="1"/>
</dbReference>